<dbReference type="PROSITE" id="PS50893">
    <property type="entry name" value="ABC_TRANSPORTER_2"/>
    <property type="match status" value="2"/>
</dbReference>
<evidence type="ECO:0000256" key="5">
    <source>
        <dbReference type="SAM" id="Phobius"/>
    </source>
</evidence>
<feature type="region of interest" description="Disordered" evidence="4">
    <location>
        <begin position="357"/>
        <end position="382"/>
    </location>
</feature>
<dbReference type="GO" id="GO:0016887">
    <property type="term" value="F:ATP hydrolysis activity"/>
    <property type="evidence" value="ECO:0007669"/>
    <property type="project" value="InterPro"/>
</dbReference>
<gene>
    <name evidence="7" type="ORF">AMSG_10879</name>
</gene>
<organism evidence="7 8">
    <name type="scientific">Thecamonas trahens ATCC 50062</name>
    <dbReference type="NCBI Taxonomy" id="461836"/>
    <lineage>
        <taxon>Eukaryota</taxon>
        <taxon>Apusozoa</taxon>
        <taxon>Apusomonadida</taxon>
        <taxon>Apusomonadidae</taxon>
        <taxon>Thecamonas</taxon>
    </lineage>
</organism>
<dbReference type="InterPro" id="IPR003439">
    <property type="entry name" value="ABC_transporter-like_ATP-bd"/>
</dbReference>
<dbReference type="STRING" id="461836.A0A0L0DSJ8"/>
<protein>
    <submittedName>
        <fullName evidence="7">ATP-binding cassette sub-family F member 1</fullName>
    </submittedName>
</protein>
<evidence type="ECO:0000256" key="4">
    <source>
        <dbReference type="SAM" id="MobiDB-lite"/>
    </source>
</evidence>
<keyword evidence="5" id="KW-0472">Membrane</keyword>
<dbReference type="SMART" id="SM00382">
    <property type="entry name" value="AAA"/>
    <property type="match status" value="2"/>
</dbReference>
<dbReference type="PANTHER" id="PTHR19211">
    <property type="entry name" value="ATP-BINDING TRANSPORT PROTEIN-RELATED"/>
    <property type="match status" value="1"/>
</dbReference>
<dbReference type="Proteomes" id="UP000054408">
    <property type="component" value="Unassembled WGS sequence"/>
</dbReference>
<dbReference type="InterPro" id="IPR027417">
    <property type="entry name" value="P-loop_NTPase"/>
</dbReference>
<dbReference type="EMBL" id="GL349497">
    <property type="protein sequence ID" value="KNC55245.1"/>
    <property type="molecule type" value="Genomic_DNA"/>
</dbReference>
<evidence type="ECO:0000256" key="1">
    <source>
        <dbReference type="ARBA" id="ARBA00022737"/>
    </source>
</evidence>
<dbReference type="RefSeq" id="XP_013753174.1">
    <property type="nucleotide sequence ID" value="XM_013897720.1"/>
</dbReference>
<dbReference type="InterPro" id="IPR050611">
    <property type="entry name" value="ABCF"/>
</dbReference>
<name>A0A0L0DSJ8_THETB</name>
<sequence length="639" mass="68528">MVMVMVIIITPIIMVMVIMVMVIIIIIICSDRLDRRLVWLGCGGDETVPKTTTTEAMSPRPTQPIPDLSTTPMAHLTIENLSLSVGSSVLLDSVSAHAASGQRVALVGRNGCGKSTLLRAVAAAVAGVPCEPEAPPYYVIGAGTIDGGQCAAGSAVLVEQDALQWRTLLGAGDEADLVALPVADAIEWAAAEGSETALDDADGWRRVCVAAHEVLEWRTAGYDETPIAELSPGCAMRAYLAIAIYRYGIQLLILDEPTNHLDLPSIMWLQKALVASGKTVLVVSHDAAFLDAVCDHVWAVDADSGSLAVSGASYSDFRRAEDLAREQHIAAFEAQEKRHKKLTAAADKLKQAAASGQRFAGKDKDKLQRDFKRDRAGRSGRKAKAVEKLRDGGGKLDKLVLRSPLSIDIEPLGAGFDSSLMLEEAVIGYGDARLPLPPLSLRVDFGERVALVGFNGVGKSTLLRTLIKTQPPVEGRAVIGRELCIGNLTQEHESLPRHVSPRAHFMDLTGEPRTRTGARLLRYGLTRRQVDCPIGELNPGARVRALLASFSMRKVNTLILDEPTNHLDEEAVDEVIATLNEFAGTVVVVSHSLAFLRALELSRILRLDSAGLTEVGSLDAFVDEIDDAAADVVVACGWT</sequence>
<proteinExistence type="predicted"/>
<dbReference type="SUPFAM" id="SSF52540">
    <property type="entry name" value="P-loop containing nucleoside triphosphate hydrolases"/>
    <property type="match status" value="2"/>
</dbReference>
<dbReference type="GeneID" id="25568990"/>
<evidence type="ECO:0000259" key="6">
    <source>
        <dbReference type="PROSITE" id="PS50893"/>
    </source>
</evidence>
<feature type="transmembrane region" description="Helical" evidence="5">
    <location>
        <begin position="6"/>
        <end position="29"/>
    </location>
</feature>
<dbReference type="PANTHER" id="PTHR19211:SF14">
    <property type="entry name" value="ATP-BINDING CASSETTE SUB-FAMILY F MEMBER 1"/>
    <property type="match status" value="1"/>
</dbReference>
<evidence type="ECO:0000313" key="8">
    <source>
        <dbReference type="Proteomes" id="UP000054408"/>
    </source>
</evidence>
<dbReference type="Pfam" id="PF00005">
    <property type="entry name" value="ABC_tran"/>
    <property type="match status" value="2"/>
</dbReference>
<keyword evidence="1" id="KW-0677">Repeat</keyword>
<reference evidence="7 8" key="1">
    <citation type="submission" date="2010-05" db="EMBL/GenBank/DDBJ databases">
        <title>The Genome Sequence of Thecamonas trahens ATCC 50062.</title>
        <authorList>
            <consortium name="The Broad Institute Genome Sequencing Platform"/>
            <person name="Russ C."/>
            <person name="Cuomo C."/>
            <person name="Shea T."/>
            <person name="Young S.K."/>
            <person name="Zeng Q."/>
            <person name="Koehrsen M."/>
            <person name="Haas B."/>
            <person name="Borodovsky M."/>
            <person name="Guigo R."/>
            <person name="Alvarado L."/>
            <person name="Berlin A."/>
            <person name="Bochicchio J."/>
            <person name="Borenstein D."/>
            <person name="Chapman S."/>
            <person name="Chen Z."/>
            <person name="Freedman E."/>
            <person name="Gellesch M."/>
            <person name="Goldberg J."/>
            <person name="Griggs A."/>
            <person name="Gujja S."/>
            <person name="Heilman E."/>
            <person name="Heiman D."/>
            <person name="Hepburn T."/>
            <person name="Howarth C."/>
            <person name="Jen D."/>
            <person name="Larson L."/>
            <person name="Mehta T."/>
            <person name="Park D."/>
            <person name="Pearson M."/>
            <person name="Roberts A."/>
            <person name="Saif S."/>
            <person name="Shenoy N."/>
            <person name="Sisk P."/>
            <person name="Stolte C."/>
            <person name="Sykes S."/>
            <person name="Thomson T."/>
            <person name="Walk T."/>
            <person name="White J."/>
            <person name="Yandava C."/>
            <person name="Burger G."/>
            <person name="Gray M.W."/>
            <person name="Holland P.W.H."/>
            <person name="King N."/>
            <person name="Lang F.B.F."/>
            <person name="Roger A.J."/>
            <person name="Ruiz-Trillo I."/>
            <person name="Lander E."/>
            <person name="Nusbaum C."/>
        </authorList>
    </citation>
    <scope>NUCLEOTIDE SEQUENCE [LARGE SCALE GENOMIC DNA]</scope>
    <source>
        <strain evidence="7 8">ATCC 50062</strain>
    </source>
</reference>
<dbReference type="Gene3D" id="3.40.50.300">
    <property type="entry name" value="P-loop containing nucleotide triphosphate hydrolases"/>
    <property type="match status" value="2"/>
</dbReference>
<accession>A0A0L0DSJ8</accession>
<feature type="domain" description="ABC transporter" evidence="6">
    <location>
        <begin position="420"/>
        <end position="634"/>
    </location>
</feature>
<evidence type="ECO:0000256" key="3">
    <source>
        <dbReference type="ARBA" id="ARBA00022840"/>
    </source>
</evidence>
<dbReference type="OrthoDB" id="10263706at2759"/>
<dbReference type="GO" id="GO:0005524">
    <property type="term" value="F:ATP binding"/>
    <property type="evidence" value="ECO:0007669"/>
    <property type="project" value="UniProtKB-KW"/>
</dbReference>
<dbReference type="AlphaFoldDB" id="A0A0L0DSJ8"/>
<dbReference type="eggNOG" id="KOG0066">
    <property type="taxonomic scope" value="Eukaryota"/>
</dbReference>
<feature type="domain" description="ABC transporter" evidence="6">
    <location>
        <begin position="76"/>
        <end position="327"/>
    </location>
</feature>
<dbReference type="OMA" id="LEWRTAG"/>
<feature type="compositionally biased region" description="Basic and acidic residues" evidence="4">
    <location>
        <begin position="360"/>
        <end position="377"/>
    </location>
</feature>
<keyword evidence="5" id="KW-1133">Transmembrane helix</keyword>
<keyword evidence="8" id="KW-1185">Reference proteome</keyword>
<evidence type="ECO:0000313" key="7">
    <source>
        <dbReference type="EMBL" id="KNC55245.1"/>
    </source>
</evidence>
<evidence type="ECO:0000256" key="2">
    <source>
        <dbReference type="ARBA" id="ARBA00022741"/>
    </source>
</evidence>
<keyword evidence="3 7" id="KW-0067">ATP-binding</keyword>
<dbReference type="InterPro" id="IPR003593">
    <property type="entry name" value="AAA+_ATPase"/>
</dbReference>
<keyword evidence="5" id="KW-0812">Transmembrane</keyword>
<keyword evidence="2" id="KW-0547">Nucleotide-binding</keyword>